<dbReference type="Proteomes" id="UP001302321">
    <property type="component" value="Unassembled WGS sequence"/>
</dbReference>
<accession>A0AAN6WDC2</accession>
<dbReference type="GO" id="GO:0005737">
    <property type="term" value="C:cytoplasm"/>
    <property type="evidence" value="ECO:0007669"/>
    <property type="project" value="TreeGrafter"/>
</dbReference>
<dbReference type="GO" id="GO:0032982">
    <property type="term" value="C:myosin filament"/>
    <property type="evidence" value="ECO:0007669"/>
    <property type="project" value="TreeGrafter"/>
</dbReference>
<feature type="compositionally biased region" description="Polar residues" evidence="2">
    <location>
        <begin position="1245"/>
        <end position="1261"/>
    </location>
</feature>
<comment type="caution">
    <text evidence="3">The sequence shown here is derived from an EMBL/GenBank/DDBJ whole genome shotgun (WGS) entry which is preliminary data.</text>
</comment>
<feature type="region of interest" description="Disordered" evidence="2">
    <location>
        <begin position="1"/>
        <end position="109"/>
    </location>
</feature>
<reference evidence="3" key="1">
    <citation type="journal article" date="2023" name="Mol. Phylogenet. Evol.">
        <title>Genome-scale phylogeny and comparative genomics of the fungal order Sordariales.</title>
        <authorList>
            <person name="Hensen N."/>
            <person name="Bonometti L."/>
            <person name="Westerberg I."/>
            <person name="Brannstrom I.O."/>
            <person name="Guillou S."/>
            <person name="Cros-Aarteil S."/>
            <person name="Calhoun S."/>
            <person name="Haridas S."/>
            <person name="Kuo A."/>
            <person name="Mondo S."/>
            <person name="Pangilinan J."/>
            <person name="Riley R."/>
            <person name="LaButti K."/>
            <person name="Andreopoulos B."/>
            <person name="Lipzen A."/>
            <person name="Chen C."/>
            <person name="Yan M."/>
            <person name="Daum C."/>
            <person name="Ng V."/>
            <person name="Clum A."/>
            <person name="Steindorff A."/>
            <person name="Ohm R.A."/>
            <person name="Martin F."/>
            <person name="Silar P."/>
            <person name="Natvig D.O."/>
            <person name="Lalanne C."/>
            <person name="Gautier V."/>
            <person name="Ament-Velasquez S.L."/>
            <person name="Kruys A."/>
            <person name="Hutchinson M.I."/>
            <person name="Powell A.J."/>
            <person name="Barry K."/>
            <person name="Miller A.N."/>
            <person name="Grigoriev I.V."/>
            <person name="Debuchy R."/>
            <person name="Gladieux P."/>
            <person name="Hiltunen Thoren M."/>
            <person name="Johannesson H."/>
        </authorList>
    </citation>
    <scope>NUCLEOTIDE SEQUENCE</scope>
    <source>
        <strain evidence="3">CBS 892.96</strain>
    </source>
</reference>
<evidence type="ECO:0000313" key="4">
    <source>
        <dbReference type="Proteomes" id="UP001302321"/>
    </source>
</evidence>
<dbReference type="Gene3D" id="1.10.287.1490">
    <property type="match status" value="1"/>
</dbReference>
<dbReference type="EMBL" id="MU866114">
    <property type="protein sequence ID" value="KAK4179548.1"/>
    <property type="molecule type" value="Genomic_DNA"/>
</dbReference>
<sequence>MATNARNQRSNARRGGQSGWRCPKPSSSRQNRHDGKEGDHQERPNKQQTYVSLISDEEEEGGVVSPSRKRNVSYVDTPYNSPAPKRIASGPVTSSNLSSFPAAGPASPSTDLALRLSLSTPQTRNTVSQLAAQLHQKQDENAQLVEKMDNLRLIAAKKDAEIASLRATIEGMQQTAADNFASNTGPAQQNGSWHPVYQQVGGHQPALDHPIPPCSTCMETNEPKQKLAEVQHSLSKARNTVVHQHDEIKALIEQANSSKTTLIEERATVAQYKLSIDQLALKVAAEQATAKNLQTTLTENQVVINHLNVQFSSQNQELSDARATIMSNESTIADLKDELVNKQMAMEAALSGSKSYIDELNLAIEDFKRQVANGQATLHDARTAIFVNGAVIEDLKKIAGSHGAVPENTAKDKNDLLPGDDNKALKCKLREAEQEIEELRARVNQFDKECEEFRKNYHEDQKTKGGLRDGLKTSWENEDKISAQADFFRQEVEKHQRGLAEYETRYKQQQEKLVECEAKFDQQRQIFDQEKENTIDPAVKAHRQLLSEREPEIEGLRKELQGVNEQLVRIQLERDQAVTEMAEHIASENRQAGQLESIKSALGISQAHVQSLKNQLGVKSVQFASLEENLKIIQTRLVAAENRAREAEARTTAITSQFKRYKDEVGLENALNLNVHLLAIDQLNATISQLQERNQALEAVDQSLFIKTMETRIADVQTRLDSAQGPVNQAAIQAQIAHLQSQVQQKNDEISSANDQLERVFNQYQELSDERAEDKKRNQVLGPQLQTLRAEGDKALHELEETKTELKRAETDVNILENQSVAIYEGGHPEFVHMEIAWEPKLRDARAQLETASKERDESLRQVRDLTAQLQTVSREKDEMLRHLEASRTELAEFQTTVEVLHNQLSRAEGGIDPAIQETLESMRGIQNARDIPRKRGNGVSFMFVNTFLGIFRCVPFFANRLFARRPIFNEKSFPMTIRSGFVLDSYLKTLNKEALHKIVNQLQDEHEKIEDHIRDLITRFRGEMIRAPASEKEVKVWKAIARKKDKSIDQATAQLLGTSNGDAGVANSEDPTMMDIGFDSDFNEFVEKKELENPDVYMKDAGSPRMTLMLTFGPTRRGYKCWKGESVYNFDRLDTNTSHALKTAFLTDKGKKIYYTLRDFDLPCGRGVHCSSPAPTTTTLAPFKDMLLANDETHSLYTAIQETSTLVRPSTPALRSASVSIAPQASLLPVEPDVARRGGAAAQTFPQNDPPNTQDSSQSYTSAVYPALSSGQSRGCGTMGRYTASRFRPSVAPTLAGPSQPRRPSMPTSTPHSWSADQAEEEHTVDMDSLGSGFTMESIEQEPESPRDKGKGKERAAPGLQEDY</sequence>
<feature type="compositionally biased region" description="Polar residues" evidence="2">
    <location>
        <begin position="1307"/>
        <end position="1317"/>
    </location>
</feature>
<feature type="compositionally biased region" description="Basic and acidic residues" evidence="2">
    <location>
        <begin position="31"/>
        <end position="45"/>
    </location>
</feature>
<feature type="coiled-coil region" evidence="1">
    <location>
        <begin position="127"/>
        <end position="175"/>
    </location>
</feature>
<feature type="coiled-coil region" evidence="1">
    <location>
        <begin position="729"/>
        <end position="883"/>
    </location>
</feature>
<feature type="coiled-coil region" evidence="1">
    <location>
        <begin position="993"/>
        <end position="1020"/>
    </location>
</feature>
<keyword evidence="4" id="KW-1185">Reference proteome</keyword>
<evidence type="ECO:0000313" key="3">
    <source>
        <dbReference type="EMBL" id="KAK4179548.1"/>
    </source>
</evidence>
<feature type="coiled-coil region" evidence="1">
    <location>
        <begin position="623"/>
        <end position="700"/>
    </location>
</feature>
<reference evidence="3" key="2">
    <citation type="submission" date="2023-05" db="EMBL/GenBank/DDBJ databases">
        <authorList>
            <consortium name="Lawrence Berkeley National Laboratory"/>
            <person name="Steindorff A."/>
            <person name="Hensen N."/>
            <person name="Bonometti L."/>
            <person name="Westerberg I."/>
            <person name="Brannstrom I.O."/>
            <person name="Guillou S."/>
            <person name="Cros-Aarteil S."/>
            <person name="Calhoun S."/>
            <person name="Haridas S."/>
            <person name="Kuo A."/>
            <person name="Mondo S."/>
            <person name="Pangilinan J."/>
            <person name="Riley R."/>
            <person name="Labutti K."/>
            <person name="Andreopoulos B."/>
            <person name="Lipzen A."/>
            <person name="Chen C."/>
            <person name="Yanf M."/>
            <person name="Daum C."/>
            <person name="Ng V."/>
            <person name="Clum A."/>
            <person name="Ohm R."/>
            <person name="Martin F."/>
            <person name="Silar P."/>
            <person name="Natvig D."/>
            <person name="Lalanne C."/>
            <person name="Gautier V."/>
            <person name="Ament-Velasquez S.L."/>
            <person name="Kruys A."/>
            <person name="Hutchinson M.I."/>
            <person name="Powell A.J."/>
            <person name="Barry K."/>
            <person name="Miller A.N."/>
            <person name="Grigoriev I.V."/>
            <person name="Debuchy R."/>
            <person name="Gladieux P."/>
            <person name="Thoren M.H."/>
            <person name="Johannesson H."/>
        </authorList>
    </citation>
    <scope>NUCLEOTIDE SEQUENCE</scope>
    <source>
        <strain evidence="3">CBS 892.96</strain>
    </source>
</reference>
<keyword evidence="1" id="KW-0175">Coiled coil</keyword>
<proteinExistence type="predicted"/>
<feature type="coiled-coil region" evidence="1">
    <location>
        <begin position="276"/>
        <end position="377"/>
    </location>
</feature>
<feature type="compositionally biased region" description="Low complexity" evidence="2">
    <location>
        <begin position="98"/>
        <end position="109"/>
    </location>
</feature>
<evidence type="ECO:0000256" key="1">
    <source>
        <dbReference type="SAM" id="Coils"/>
    </source>
</evidence>
<name>A0AAN6WDC2_9PEZI</name>
<feature type="coiled-coil region" evidence="1">
    <location>
        <begin position="422"/>
        <end position="456"/>
    </location>
</feature>
<evidence type="ECO:0000256" key="2">
    <source>
        <dbReference type="SAM" id="MobiDB-lite"/>
    </source>
</evidence>
<feature type="region of interest" description="Disordered" evidence="2">
    <location>
        <begin position="1242"/>
        <end position="1261"/>
    </location>
</feature>
<dbReference type="GO" id="GO:0051015">
    <property type="term" value="F:actin filament binding"/>
    <property type="evidence" value="ECO:0007669"/>
    <property type="project" value="TreeGrafter"/>
</dbReference>
<feature type="non-terminal residue" evidence="3">
    <location>
        <position position="1365"/>
    </location>
</feature>
<feature type="region of interest" description="Disordered" evidence="2">
    <location>
        <begin position="1267"/>
        <end position="1365"/>
    </location>
</feature>
<dbReference type="PANTHER" id="PTHR45615">
    <property type="entry name" value="MYOSIN HEAVY CHAIN, NON-MUSCLE"/>
    <property type="match status" value="1"/>
</dbReference>
<feature type="compositionally biased region" description="Basic and acidic residues" evidence="2">
    <location>
        <begin position="1345"/>
        <end position="1357"/>
    </location>
</feature>
<dbReference type="PANTHER" id="PTHR45615:SF40">
    <property type="entry name" value="MYOSIN HEAVY CHAIN, NON-MUSCLE"/>
    <property type="match status" value="1"/>
</dbReference>
<feature type="compositionally biased region" description="Polar residues" evidence="2">
    <location>
        <begin position="1"/>
        <end position="10"/>
    </location>
</feature>
<feature type="coiled-coil region" evidence="1">
    <location>
        <begin position="485"/>
        <end position="526"/>
    </location>
</feature>
<protein>
    <submittedName>
        <fullName evidence="3">Uncharacterized protein</fullName>
    </submittedName>
</protein>
<organism evidence="3 4">
    <name type="scientific">Triangularia setosa</name>
    <dbReference type="NCBI Taxonomy" id="2587417"/>
    <lineage>
        <taxon>Eukaryota</taxon>
        <taxon>Fungi</taxon>
        <taxon>Dikarya</taxon>
        <taxon>Ascomycota</taxon>
        <taxon>Pezizomycotina</taxon>
        <taxon>Sordariomycetes</taxon>
        <taxon>Sordariomycetidae</taxon>
        <taxon>Sordariales</taxon>
        <taxon>Podosporaceae</taxon>
        <taxon>Triangularia</taxon>
    </lineage>
</organism>
<dbReference type="GO" id="GO:0000146">
    <property type="term" value="F:microfilament motor activity"/>
    <property type="evidence" value="ECO:0007669"/>
    <property type="project" value="TreeGrafter"/>
</dbReference>
<dbReference type="GO" id="GO:0016460">
    <property type="term" value="C:myosin II complex"/>
    <property type="evidence" value="ECO:0007669"/>
    <property type="project" value="TreeGrafter"/>
</dbReference>
<feature type="coiled-coil region" evidence="1">
    <location>
        <begin position="553"/>
        <end position="580"/>
    </location>
</feature>
<gene>
    <name evidence="3" type="ORF">QBC36DRAFT_362037</name>
</gene>